<evidence type="ECO:0008006" key="5">
    <source>
        <dbReference type="Google" id="ProtNLM"/>
    </source>
</evidence>
<evidence type="ECO:0000313" key="4">
    <source>
        <dbReference type="Proteomes" id="UP001432027"/>
    </source>
</evidence>
<dbReference type="SUPFAM" id="SSF46785">
    <property type="entry name" value="Winged helix' DNA-binding domain"/>
    <property type="match status" value="1"/>
</dbReference>
<evidence type="ECO:0000313" key="3">
    <source>
        <dbReference type="EMBL" id="GMS81967.1"/>
    </source>
</evidence>
<feature type="non-terminal residue" evidence="3">
    <location>
        <position position="331"/>
    </location>
</feature>
<feature type="domain" description="S-adenosylmethionine-dependent methyltransferase Rv2258c-like winged HTH" evidence="2">
    <location>
        <begin position="12"/>
        <end position="73"/>
    </location>
</feature>
<sequence>SMFMGGLVTPAIVLGKNLGLFEALAEVASEAAPADAKTVADKAGCKERYVREWLAVLSCSGFIEVTPEEKFWLTEEAKHEFSGLNNLLVAEMGYIPAMLKNFYDLEDAFKKEGRHGLKYSQFTEFYKTMDETTKAAHDTHLVPDWFPLIGMGDKLAAGGLKALDVGCGSGYHALKMASSYPKCEIHGADISEIAIRQAKESLAQQGLTNATFHVADAAKMPSEWTATFDFITIFDACHDQTRPDLSLAEIYRMLKPGGVFAMHEAKGSSSVYTDKTTRGPFSAGPYAISLFHCLPVGSNAPDALCLGLMWGEQRARQLIKDAGFKDEHVQV</sequence>
<protein>
    <recommendedName>
        <fullName evidence="5">Methyltransferase domain-containing protein</fullName>
    </recommendedName>
</protein>
<dbReference type="Pfam" id="PF13847">
    <property type="entry name" value="Methyltransf_31"/>
    <property type="match status" value="1"/>
</dbReference>
<proteinExistence type="predicted"/>
<dbReference type="Proteomes" id="UP001432027">
    <property type="component" value="Unassembled WGS sequence"/>
</dbReference>
<feature type="domain" description="Methyltransferase" evidence="1">
    <location>
        <begin position="159"/>
        <end position="266"/>
    </location>
</feature>
<name>A0AAV5SH34_9BILA</name>
<organism evidence="3 4">
    <name type="scientific">Pristionchus entomophagus</name>
    <dbReference type="NCBI Taxonomy" id="358040"/>
    <lineage>
        <taxon>Eukaryota</taxon>
        <taxon>Metazoa</taxon>
        <taxon>Ecdysozoa</taxon>
        <taxon>Nematoda</taxon>
        <taxon>Chromadorea</taxon>
        <taxon>Rhabditida</taxon>
        <taxon>Rhabditina</taxon>
        <taxon>Diplogasteromorpha</taxon>
        <taxon>Diplogasteroidea</taxon>
        <taxon>Neodiplogasteridae</taxon>
        <taxon>Pristionchus</taxon>
    </lineage>
</organism>
<evidence type="ECO:0000259" key="2">
    <source>
        <dbReference type="Pfam" id="PF21320"/>
    </source>
</evidence>
<reference evidence="3" key="1">
    <citation type="submission" date="2023-10" db="EMBL/GenBank/DDBJ databases">
        <title>Genome assembly of Pristionchus species.</title>
        <authorList>
            <person name="Yoshida K."/>
            <person name="Sommer R.J."/>
        </authorList>
    </citation>
    <scope>NUCLEOTIDE SEQUENCE</scope>
    <source>
        <strain evidence="3">RS0144</strain>
    </source>
</reference>
<evidence type="ECO:0000259" key="1">
    <source>
        <dbReference type="Pfam" id="PF13847"/>
    </source>
</evidence>
<dbReference type="Pfam" id="PF21320">
    <property type="entry name" value="WHD_Rv2258c"/>
    <property type="match status" value="1"/>
</dbReference>
<dbReference type="Gene3D" id="1.10.10.10">
    <property type="entry name" value="Winged helix-like DNA-binding domain superfamily/Winged helix DNA-binding domain"/>
    <property type="match status" value="1"/>
</dbReference>
<dbReference type="EMBL" id="BTSX01000001">
    <property type="protein sequence ID" value="GMS81967.1"/>
    <property type="molecule type" value="Genomic_DNA"/>
</dbReference>
<dbReference type="SUPFAM" id="SSF53335">
    <property type="entry name" value="S-adenosyl-L-methionine-dependent methyltransferases"/>
    <property type="match status" value="1"/>
</dbReference>
<dbReference type="PANTHER" id="PTHR45581:SF3">
    <property type="entry name" value="METHYLTRANSFERASE DOMAIN-CONTAINING PROTEIN"/>
    <property type="match status" value="1"/>
</dbReference>
<keyword evidence="4" id="KW-1185">Reference proteome</keyword>
<feature type="non-terminal residue" evidence="3">
    <location>
        <position position="1"/>
    </location>
</feature>
<dbReference type="CDD" id="cd02440">
    <property type="entry name" value="AdoMet_MTases"/>
    <property type="match status" value="1"/>
</dbReference>
<dbReference type="InterPro" id="IPR025714">
    <property type="entry name" value="Methyltranfer_dom"/>
</dbReference>
<comment type="caution">
    <text evidence="3">The sequence shown here is derived from an EMBL/GenBank/DDBJ whole genome shotgun (WGS) entry which is preliminary data.</text>
</comment>
<dbReference type="InterPro" id="IPR029063">
    <property type="entry name" value="SAM-dependent_MTases_sf"/>
</dbReference>
<gene>
    <name evidence="3" type="ORF">PENTCL1PPCAC_4142</name>
</gene>
<accession>A0AAV5SH34</accession>
<dbReference type="InterPro" id="IPR048711">
    <property type="entry name" value="WHD_Rv2258c"/>
</dbReference>
<dbReference type="InterPro" id="IPR036390">
    <property type="entry name" value="WH_DNA-bd_sf"/>
</dbReference>
<dbReference type="PANTHER" id="PTHR45581">
    <property type="entry name" value="PROTEIN CBG10435"/>
    <property type="match status" value="1"/>
</dbReference>
<dbReference type="AlphaFoldDB" id="A0AAV5SH34"/>
<dbReference type="Gene3D" id="3.40.50.150">
    <property type="entry name" value="Vaccinia Virus protein VP39"/>
    <property type="match status" value="1"/>
</dbReference>
<dbReference type="InterPro" id="IPR036388">
    <property type="entry name" value="WH-like_DNA-bd_sf"/>
</dbReference>